<dbReference type="EnsemblMetazoa" id="BGLB008317-RB">
    <property type="protein sequence ID" value="BGLB008317-PB"/>
    <property type="gene ID" value="BGLB008317"/>
</dbReference>
<dbReference type="Gene3D" id="4.10.1040.10">
    <property type="entry name" value="DM DNA-binding domain"/>
    <property type="match status" value="1"/>
</dbReference>
<keyword evidence="5 6" id="KW-0539">Nucleus</keyword>
<dbReference type="InterPro" id="IPR005173">
    <property type="entry name" value="DMA"/>
</dbReference>
<dbReference type="Pfam" id="PF00751">
    <property type="entry name" value="DM"/>
    <property type="match status" value="1"/>
</dbReference>
<dbReference type="OrthoDB" id="6162476at2759"/>
<proteinExistence type="inferred from homology"/>
<evidence type="ECO:0000313" key="10">
    <source>
        <dbReference type="Proteomes" id="UP000076420"/>
    </source>
</evidence>
<dbReference type="InterPro" id="IPR001275">
    <property type="entry name" value="DM_DNA-bd"/>
</dbReference>
<dbReference type="KEGG" id="bgt:106068917"/>
<dbReference type="SUPFAM" id="SSF46934">
    <property type="entry name" value="UBA-like"/>
    <property type="match status" value="1"/>
</dbReference>
<keyword evidence="4 6" id="KW-0238">DNA-binding</keyword>
<feature type="region of interest" description="Disordered" evidence="7">
    <location>
        <begin position="34"/>
        <end position="64"/>
    </location>
</feature>
<dbReference type="GO" id="GO:0000981">
    <property type="term" value="F:DNA-binding transcription factor activity, RNA polymerase II-specific"/>
    <property type="evidence" value="ECO:0007669"/>
    <property type="project" value="TreeGrafter"/>
</dbReference>
<dbReference type="Proteomes" id="UP000076420">
    <property type="component" value="Unassembled WGS sequence"/>
</dbReference>
<accession>A0A2C9JUN5</accession>
<feature type="compositionally biased region" description="Polar residues" evidence="7">
    <location>
        <begin position="38"/>
        <end position="51"/>
    </location>
</feature>
<gene>
    <name evidence="9" type="primary">106068917</name>
</gene>
<evidence type="ECO:0000256" key="7">
    <source>
        <dbReference type="SAM" id="MobiDB-lite"/>
    </source>
</evidence>
<keyword evidence="2 6" id="KW-0479">Metal-binding</keyword>
<dbReference type="FunFam" id="4.10.1040.10:FF:000001">
    <property type="entry name" value="doublesex- and mab-3-related transcription factor 1"/>
    <property type="match status" value="1"/>
</dbReference>
<evidence type="ECO:0000256" key="1">
    <source>
        <dbReference type="ARBA" id="ARBA00006834"/>
    </source>
</evidence>
<dbReference type="AlphaFoldDB" id="A0A2C9JUN5"/>
<dbReference type="GO" id="GO:0046872">
    <property type="term" value="F:metal ion binding"/>
    <property type="evidence" value="ECO:0007669"/>
    <property type="project" value="UniProtKB-KW"/>
</dbReference>
<feature type="region of interest" description="Disordered" evidence="7">
    <location>
        <begin position="328"/>
        <end position="385"/>
    </location>
</feature>
<feature type="domain" description="DM" evidence="8">
    <location>
        <begin position="73"/>
        <end position="120"/>
    </location>
</feature>
<evidence type="ECO:0000256" key="4">
    <source>
        <dbReference type="ARBA" id="ARBA00023125"/>
    </source>
</evidence>
<organism evidence="9 10">
    <name type="scientific">Biomphalaria glabrata</name>
    <name type="common">Bloodfluke planorb</name>
    <name type="synonym">Freshwater snail</name>
    <dbReference type="NCBI Taxonomy" id="6526"/>
    <lineage>
        <taxon>Eukaryota</taxon>
        <taxon>Metazoa</taxon>
        <taxon>Spiralia</taxon>
        <taxon>Lophotrochozoa</taxon>
        <taxon>Mollusca</taxon>
        <taxon>Gastropoda</taxon>
        <taxon>Heterobranchia</taxon>
        <taxon>Euthyneura</taxon>
        <taxon>Panpulmonata</taxon>
        <taxon>Hygrophila</taxon>
        <taxon>Lymnaeoidea</taxon>
        <taxon>Planorbidae</taxon>
        <taxon>Biomphalaria</taxon>
    </lineage>
</organism>
<feature type="DNA-binding region" description="DM" evidence="6">
    <location>
        <begin position="73"/>
        <end position="120"/>
    </location>
</feature>
<dbReference type="GO" id="GO:0005634">
    <property type="term" value="C:nucleus"/>
    <property type="evidence" value="ECO:0007669"/>
    <property type="project" value="UniProtKB-SubCell"/>
</dbReference>
<dbReference type="PANTHER" id="PTHR12322:SF53">
    <property type="entry name" value="DOUBLESEX-MAB RELATED 11E"/>
    <property type="match status" value="1"/>
</dbReference>
<dbReference type="PROSITE" id="PS50809">
    <property type="entry name" value="DM_2"/>
    <property type="match status" value="1"/>
</dbReference>
<dbReference type="PANTHER" id="PTHR12322">
    <property type="entry name" value="DOUBLESEX AND MAB-3 RELATED TRANSCRIPTION FACTOR DMRT"/>
    <property type="match status" value="1"/>
</dbReference>
<evidence type="ECO:0000256" key="3">
    <source>
        <dbReference type="ARBA" id="ARBA00022833"/>
    </source>
</evidence>
<evidence type="ECO:0000256" key="5">
    <source>
        <dbReference type="ARBA" id="ARBA00023242"/>
    </source>
</evidence>
<dbReference type="PROSITE" id="PS40000">
    <property type="entry name" value="DM_1"/>
    <property type="match status" value="1"/>
</dbReference>
<feature type="region of interest" description="Disordered" evidence="7">
    <location>
        <begin position="409"/>
        <end position="448"/>
    </location>
</feature>
<dbReference type="STRING" id="6526.A0A2C9JUN5"/>
<dbReference type="InterPro" id="IPR036407">
    <property type="entry name" value="DM_DNA-bd_sf"/>
</dbReference>
<dbReference type="GO" id="GO:0000978">
    <property type="term" value="F:RNA polymerase II cis-regulatory region sequence-specific DNA binding"/>
    <property type="evidence" value="ECO:0007669"/>
    <property type="project" value="TreeGrafter"/>
</dbReference>
<dbReference type="SUPFAM" id="SSF82927">
    <property type="entry name" value="Cysteine-rich DNA binding domain, (DM domain)"/>
    <property type="match status" value="1"/>
</dbReference>
<sequence length="462" mass="51874">MTSSEMSDDDMECEDDAILDIDDSLEKEQTVGLDYSPLGNQINGQELPLNSTDREKQTKANSGNKRLLRTPKCARCRNHGVVSCLKGHKRYCRWRDCQCANCLLVVERQRIMAAQVALRSSVPADNGLVRLGYQLEGLDYRSRLHALPPPEVVKSMSPFVNERMRKRRCFADKELEMVMLERERRAEMTYHTTHPNSLLARTPQQTLTPLKMNEPRMLIDNMNPRELLQRVFPNHNPSVLELVWQGCGGQLERAIEQLASGITSWVLPGSVQQQHVPSPAHFAPSQTTPPPAPPTYFANPSVNMSKLFNMYPFIFPSYFLTSAVPSRNESHTTESDDETSSDLCIADETRPAVSPSTSSTEKSATYQAFESSPPSGPVDEINTPKPKYVRQNLNNAMLNCKTYRSFSEGSDVESDAPNLPVNHRTTVGQCDPDKKTITGDPQRSKHKTSLLKFSVEAIMSRT</sequence>
<dbReference type="VEuPathDB" id="VectorBase:BGLAX_037068"/>
<dbReference type="VEuPathDB" id="VectorBase:BGLB008317"/>
<dbReference type="Pfam" id="PF03474">
    <property type="entry name" value="DMA"/>
    <property type="match status" value="1"/>
</dbReference>
<keyword evidence="3 6" id="KW-0862">Zinc</keyword>
<comment type="similarity">
    <text evidence="1">Belongs to the DMRT family.</text>
</comment>
<evidence type="ECO:0000313" key="9">
    <source>
        <dbReference type="EnsemblMetazoa" id="BGLB008317-PB"/>
    </source>
</evidence>
<evidence type="ECO:0000259" key="8">
    <source>
        <dbReference type="PROSITE" id="PS50809"/>
    </source>
</evidence>
<protein>
    <recommendedName>
        <fullName evidence="8">DM domain-containing protein</fullName>
    </recommendedName>
</protein>
<reference evidence="9" key="1">
    <citation type="submission" date="2020-05" db="UniProtKB">
        <authorList>
            <consortium name="EnsemblMetazoa"/>
        </authorList>
    </citation>
    <scope>IDENTIFICATION</scope>
    <source>
        <strain evidence="9">BB02</strain>
    </source>
</reference>
<dbReference type="SMART" id="SM00301">
    <property type="entry name" value="DM"/>
    <property type="match status" value="1"/>
</dbReference>
<comment type="subcellular location">
    <subcellularLocation>
        <location evidence="6">Nucleus</location>
    </subcellularLocation>
</comment>
<feature type="compositionally biased region" description="Polar residues" evidence="7">
    <location>
        <begin position="354"/>
        <end position="373"/>
    </location>
</feature>
<evidence type="ECO:0000256" key="2">
    <source>
        <dbReference type="ARBA" id="ARBA00022723"/>
    </source>
</evidence>
<dbReference type="GO" id="GO:0007548">
    <property type="term" value="P:sex differentiation"/>
    <property type="evidence" value="ECO:0007669"/>
    <property type="project" value="TreeGrafter"/>
</dbReference>
<evidence type="ECO:0000256" key="6">
    <source>
        <dbReference type="PROSITE-ProRule" id="PRU00070"/>
    </source>
</evidence>
<dbReference type="CDD" id="cd14370">
    <property type="entry name" value="CUE_DMA"/>
    <property type="match status" value="1"/>
</dbReference>
<dbReference type="InterPro" id="IPR009060">
    <property type="entry name" value="UBA-like_sf"/>
</dbReference>
<dbReference type="InterPro" id="IPR026607">
    <property type="entry name" value="DMRT"/>
</dbReference>
<name>A0A2C9JUN5_BIOGL</name>